<evidence type="ECO:0000313" key="1">
    <source>
        <dbReference type="EMBL" id="DAD97740.1"/>
    </source>
</evidence>
<reference evidence="1" key="1">
    <citation type="journal article" date="2021" name="Proc. Natl. Acad. Sci. U.S.A.">
        <title>A Catalog of Tens of Thousands of Viruses from Human Metagenomes Reveals Hidden Associations with Chronic Diseases.</title>
        <authorList>
            <person name="Tisza M.J."/>
            <person name="Buck C.B."/>
        </authorList>
    </citation>
    <scope>NUCLEOTIDE SEQUENCE</scope>
    <source>
        <strain evidence="1">CtrTt13</strain>
    </source>
</reference>
<proteinExistence type="predicted"/>
<organism evidence="1">
    <name type="scientific">Podoviridae sp. ctrTt13</name>
    <dbReference type="NCBI Taxonomy" id="2825279"/>
    <lineage>
        <taxon>Viruses</taxon>
        <taxon>Duplodnaviria</taxon>
        <taxon>Heunggongvirae</taxon>
        <taxon>Uroviricota</taxon>
        <taxon>Caudoviricetes</taxon>
    </lineage>
</organism>
<accession>A0A8S5NTP2</accession>
<dbReference type="EMBL" id="BK015247">
    <property type="protein sequence ID" value="DAD97740.1"/>
    <property type="molecule type" value="Genomic_DNA"/>
</dbReference>
<sequence>MEQALIEDLVKEVRITLDENRLEYSYLEENNTDNMDLNEIIRAKLLDSIRIILEACPVSLLSPIAMSISEEGKITGDDGSGTVTLPEDFLRLVSFKLKTWNRAVVNAAEEGSSIDLMQRNAFTRGTPIKPVCVFSHNEKGERTMEYFTAGKDSGGKYDHAIQRALYVKIPSVTENNDGQESVIIPKLLRFAIINYCAGLTETSRGNTEFGQVFFNIATSSLTRTNNS</sequence>
<protein>
    <submittedName>
        <fullName evidence="1">Uncharacterized protein</fullName>
    </submittedName>
</protein>
<name>A0A8S5NTP2_9CAUD</name>